<dbReference type="Gene3D" id="2.60.40.1220">
    <property type="match status" value="1"/>
</dbReference>
<sequence>MNQITFIRGYEMAQAHRSSRWAIAAATGVLAVALVGTSPSEATSGHGHSGARAVSIFPSNDLTVRDRGQKTGLRIALPADGCATVSSCGMITRLDELDGFDLDPRVAVTFDRPVDPTAAARAITIRRGRGHGPSIGVERVVYDAATRTVYAHPTRQLDPGTTYRLTVRGAGRNAEETFTTMSATDGLLDLARRVHRTRPAELRVEATVDATTATLEYLQDTGAAALNPVPVPTTGLTGRIVIGSFEAPSWLREDGTIAQTPTRDRGPRAVGTARLPFVLTTPAGRAPRGGWPVAVFGHGFTGNLSNMLAEAEYNARRGIATIATTVPGHGFGPGSQWLITDSSGVRKVPAYGRGRDVDGFPGIGSTDGASPRVGTAAATVGFRDTLRQASLDNMSLLRAVAADRSLGLSSRSIDYYGISFGGIYGTMTVAADPSFDQAVLTVPGGPISEIARLSPDFRPLAALNLQAEGLLNGGTVGFTESLPLPGEDPVTEPAAGALAIQAFLAHSTWLQRAGSPETFAPLVRHRDALYQVARGDRTVANPTSFTLLRAGHLAGRTSLYRNDLTAASAANPHGFPGLAPVFATARAQGLGQTAEFLATGRTIDPDGPGSVWETPIREVGLLRTLGF</sequence>
<evidence type="ECO:0000313" key="3">
    <source>
        <dbReference type="EMBL" id="GEO89201.1"/>
    </source>
</evidence>
<name>A0A512HUU6_9ACTN</name>
<dbReference type="InterPro" id="IPR029058">
    <property type="entry name" value="AB_hydrolase_fold"/>
</dbReference>
<evidence type="ECO:0000259" key="2">
    <source>
        <dbReference type="Pfam" id="PF13205"/>
    </source>
</evidence>
<evidence type="ECO:0000256" key="1">
    <source>
        <dbReference type="ARBA" id="ARBA00022729"/>
    </source>
</evidence>
<dbReference type="EMBL" id="BJZQ01000005">
    <property type="protein sequence ID" value="GEO89201.1"/>
    <property type="molecule type" value="Genomic_DNA"/>
</dbReference>
<feature type="domain" description="SbsA Ig-like" evidence="2">
    <location>
        <begin position="99"/>
        <end position="170"/>
    </location>
</feature>
<protein>
    <recommendedName>
        <fullName evidence="2">SbsA Ig-like domain-containing protein</fullName>
    </recommendedName>
</protein>
<evidence type="ECO:0000313" key="4">
    <source>
        <dbReference type="Proteomes" id="UP000321769"/>
    </source>
</evidence>
<organism evidence="3 4">
    <name type="scientific">Aeromicrobium flavum</name>
    <dbReference type="NCBI Taxonomy" id="416568"/>
    <lineage>
        <taxon>Bacteria</taxon>
        <taxon>Bacillati</taxon>
        <taxon>Actinomycetota</taxon>
        <taxon>Actinomycetes</taxon>
        <taxon>Propionibacteriales</taxon>
        <taxon>Nocardioidaceae</taxon>
        <taxon>Aeromicrobium</taxon>
    </lineage>
</organism>
<comment type="caution">
    <text evidence="3">The sequence shown here is derived from an EMBL/GenBank/DDBJ whole genome shotgun (WGS) entry which is preliminary data.</text>
</comment>
<dbReference type="InterPro" id="IPR014755">
    <property type="entry name" value="Cu-Rt/internalin_Ig-like"/>
</dbReference>
<keyword evidence="4" id="KW-1185">Reference proteome</keyword>
<dbReference type="AlphaFoldDB" id="A0A512HUU6"/>
<proteinExistence type="predicted"/>
<keyword evidence="1" id="KW-0732">Signal</keyword>
<dbReference type="SUPFAM" id="SSF53474">
    <property type="entry name" value="alpha/beta-Hydrolases"/>
    <property type="match status" value="1"/>
</dbReference>
<gene>
    <name evidence="3" type="ORF">AFL01nite_15280</name>
</gene>
<reference evidence="3 4" key="1">
    <citation type="submission" date="2019-07" db="EMBL/GenBank/DDBJ databases">
        <title>Whole genome shotgun sequence of Aeromicrobium flavum NBRC 107625.</title>
        <authorList>
            <person name="Hosoyama A."/>
            <person name="Uohara A."/>
            <person name="Ohji S."/>
            <person name="Ichikawa N."/>
        </authorList>
    </citation>
    <scope>NUCLEOTIDE SEQUENCE [LARGE SCALE GENOMIC DNA]</scope>
    <source>
        <strain evidence="3 4">NBRC 107625</strain>
    </source>
</reference>
<dbReference type="Gene3D" id="3.40.50.1820">
    <property type="entry name" value="alpha/beta hydrolase"/>
    <property type="match status" value="1"/>
</dbReference>
<dbReference type="Pfam" id="PF13205">
    <property type="entry name" value="Big_5"/>
    <property type="match status" value="1"/>
</dbReference>
<dbReference type="Proteomes" id="UP000321769">
    <property type="component" value="Unassembled WGS sequence"/>
</dbReference>
<accession>A0A512HUU6</accession>
<dbReference type="InterPro" id="IPR032812">
    <property type="entry name" value="SbsA_Ig"/>
</dbReference>